<evidence type="ECO:0000256" key="5">
    <source>
        <dbReference type="ARBA" id="ARBA00023136"/>
    </source>
</evidence>
<gene>
    <name evidence="7" type="ORF">Bealeia1_01251</name>
</gene>
<protein>
    <submittedName>
        <fullName evidence="7">TerC/Alx family metal</fullName>
    </submittedName>
</protein>
<dbReference type="InterPro" id="IPR005496">
    <property type="entry name" value="Integral_membrane_TerC"/>
</dbReference>
<evidence type="ECO:0000256" key="4">
    <source>
        <dbReference type="ARBA" id="ARBA00022989"/>
    </source>
</evidence>
<comment type="subcellular location">
    <subcellularLocation>
        <location evidence="1">Membrane</location>
        <topology evidence="1">Multi-pass membrane protein</topology>
    </subcellularLocation>
</comment>
<comment type="similarity">
    <text evidence="2">Belongs to the TerC family.</text>
</comment>
<dbReference type="RefSeq" id="WP_331255852.1">
    <property type="nucleotide sequence ID" value="NZ_CP133270.1"/>
</dbReference>
<feature type="transmembrane region" description="Helical" evidence="6">
    <location>
        <begin position="291"/>
        <end position="313"/>
    </location>
</feature>
<dbReference type="PANTHER" id="PTHR30238:SF0">
    <property type="entry name" value="THYLAKOID MEMBRANE PROTEIN TERC, CHLOROPLASTIC"/>
    <property type="match status" value="1"/>
</dbReference>
<dbReference type="Pfam" id="PF03741">
    <property type="entry name" value="TerC"/>
    <property type="match status" value="1"/>
</dbReference>
<organism evidence="7 8">
    <name type="scientific">Candidatus Bealeia paramacronuclearis</name>
    <dbReference type="NCBI Taxonomy" id="1921001"/>
    <lineage>
        <taxon>Bacteria</taxon>
        <taxon>Pseudomonadati</taxon>
        <taxon>Pseudomonadota</taxon>
        <taxon>Alphaproteobacteria</taxon>
        <taxon>Holosporales</taxon>
        <taxon>Holosporaceae</taxon>
        <taxon>Candidatus Bealeia</taxon>
    </lineage>
</organism>
<dbReference type="Proteomes" id="UP001330434">
    <property type="component" value="Chromosome"/>
</dbReference>
<feature type="transmembrane region" description="Helical" evidence="6">
    <location>
        <begin position="266"/>
        <end position="285"/>
    </location>
</feature>
<reference evidence="7 8" key="1">
    <citation type="journal article" date="2024" name="Environ. Microbiol.">
        <title>Novel evolutionary insights on the interactions of the Holosporales (Alphaproteobacteria) with eukaryotic hosts from comparative genomics.</title>
        <authorList>
            <person name="Giovannini M."/>
            <person name="Petroni G."/>
            <person name="Castelli M."/>
        </authorList>
    </citation>
    <scope>NUCLEOTIDE SEQUENCE [LARGE SCALE GENOMIC DNA]</scope>
    <source>
        <strain evidence="7 8">US_Bl 15I1</strain>
    </source>
</reference>
<evidence type="ECO:0000313" key="8">
    <source>
        <dbReference type="Proteomes" id="UP001330434"/>
    </source>
</evidence>
<evidence type="ECO:0000313" key="7">
    <source>
        <dbReference type="EMBL" id="WVX67054.1"/>
    </source>
</evidence>
<feature type="transmembrane region" description="Helical" evidence="6">
    <location>
        <begin position="109"/>
        <end position="131"/>
    </location>
</feature>
<proteinExistence type="inferred from homology"/>
<evidence type="ECO:0000256" key="2">
    <source>
        <dbReference type="ARBA" id="ARBA00007511"/>
    </source>
</evidence>
<accession>A0ABZ2C3L6</accession>
<evidence type="ECO:0000256" key="3">
    <source>
        <dbReference type="ARBA" id="ARBA00022692"/>
    </source>
</evidence>
<feature type="transmembrane region" description="Helical" evidence="6">
    <location>
        <begin position="44"/>
        <end position="64"/>
    </location>
</feature>
<dbReference type="NCBIfam" id="TIGR03718">
    <property type="entry name" value="R_switched_Alx"/>
    <property type="match status" value="1"/>
</dbReference>
<evidence type="ECO:0000256" key="6">
    <source>
        <dbReference type="SAM" id="Phobius"/>
    </source>
</evidence>
<feature type="transmembrane region" description="Helical" evidence="6">
    <location>
        <begin position="12"/>
        <end position="32"/>
    </location>
</feature>
<feature type="transmembrane region" description="Helical" evidence="6">
    <location>
        <begin position="76"/>
        <end position="97"/>
    </location>
</feature>
<name>A0ABZ2C3L6_9PROT</name>
<feature type="transmembrane region" description="Helical" evidence="6">
    <location>
        <begin position="207"/>
        <end position="232"/>
    </location>
</feature>
<dbReference type="InterPro" id="IPR022369">
    <property type="entry name" value="Integral_membrane_TerC_rswitch"/>
</dbReference>
<dbReference type="EMBL" id="CP133270">
    <property type="protein sequence ID" value="WVX67054.1"/>
    <property type="molecule type" value="Genomic_DNA"/>
</dbReference>
<dbReference type="PANTHER" id="PTHR30238">
    <property type="entry name" value="MEMBRANE BOUND PREDICTED REDOX MODULATOR"/>
    <property type="match status" value="1"/>
</dbReference>
<sequence length="322" mass="36591">MENITTDLTTIFPWAIFFVIIAALIIFDLKGMHRHDHEVSVKESLLLTGFYITFALIFGVWIYIQQGPDPAQDYYVAYLVEKSLSVDNIFVFSLIFQSLHIPKRYQHRVLFYGILGVIFLRGIMLAFGIAIVTQFEWVLYIFGLFLMITGMQTLKSKKSKGSLDGNKFVNWISQKLRLTKKLHGNYFFVKVANETHVGQKIWHATPLFLSLLIIEFADIIFAVDSIPAVLAITQEPYVVYTSNIFAIMGLRALYFAWAAIMPRFAYLKYALGLILVFIGGKIFYAELYGKVPASLSLGVTLILLLGGIGFSVWKTNPSHKKN</sequence>
<keyword evidence="4 6" id="KW-1133">Transmembrane helix</keyword>
<keyword evidence="3 6" id="KW-0812">Transmembrane</keyword>
<keyword evidence="8" id="KW-1185">Reference proteome</keyword>
<feature type="transmembrane region" description="Helical" evidence="6">
    <location>
        <begin position="137"/>
        <end position="154"/>
    </location>
</feature>
<keyword evidence="5 6" id="KW-0472">Membrane</keyword>
<evidence type="ECO:0000256" key="1">
    <source>
        <dbReference type="ARBA" id="ARBA00004141"/>
    </source>
</evidence>
<feature type="transmembrane region" description="Helical" evidence="6">
    <location>
        <begin position="238"/>
        <end position="259"/>
    </location>
</feature>